<evidence type="ECO:0000313" key="2">
    <source>
        <dbReference type="EMBL" id="TRO82328.1"/>
    </source>
</evidence>
<sequence length="206" mass="22782">MLLLGVATPATADYQVLLKSGETLYARDYWLDKVDKGLIRLDIDGSTHRVPRDGVRYISPLPEEDPRARIAIKRITFAPREKLAAAVVEAPREGDVALAERDGSAEGSAGIPAAETVATSADGTVSAVGDPLAMDEFWREEAERIDEQREAAKEEFKTALAGDDLAARQQARQKILDLTDARTRLREEVRSAHQGMLPAWWRWTTD</sequence>
<keyword evidence="1" id="KW-0175">Coiled coil</keyword>
<proteinExistence type="predicted"/>
<dbReference type="AlphaFoldDB" id="A0A550JGJ0"/>
<evidence type="ECO:0000313" key="3">
    <source>
        <dbReference type="Proteomes" id="UP000317155"/>
    </source>
</evidence>
<accession>A0A550JGJ0</accession>
<gene>
    <name evidence="2" type="ORF">FL622_07050</name>
</gene>
<reference evidence="2 3" key="1">
    <citation type="submission" date="2019-07" db="EMBL/GenBank/DDBJ databases">
        <title>Insights of Desulfuromonas acetexigens electromicrobiology.</title>
        <authorList>
            <person name="Katuri K."/>
            <person name="Sapireddy V."/>
            <person name="Shaw D.R."/>
            <person name="Saikaly P."/>
        </authorList>
    </citation>
    <scope>NUCLEOTIDE SEQUENCE [LARGE SCALE GENOMIC DNA]</scope>
    <source>
        <strain evidence="2 3">2873</strain>
    </source>
</reference>
<protein>
    <submittedName>
        <fullName evidence="2">Uncharacterized protein</fullName>
    </submittedName>
</protein>
<evidence type="ECO:0000256" key="1">
    <source>
        <dbReference type="SAM" id="Coils"/>
    </source>
</evidence>
<name>A0A550JGJ0_9BACT</name>
<organism evidence="2 3">
    <name type="scientific">Trichloromonas acetexigens</name>
    <dbReference type="NCBI Taxonomy" id="38815"/>
    <lineage>
        <taxon>Bacteria</taxon>
        <taxon>Pseudomonadati</taxon>
        <taxon>Thermodesulfobacteriota</taxon>
        <taxon>Desulfuromonadia</taxon>
        <taxon>Desulfuromonadales</taxon>
        <taxon>Trichloromonadaceae</taxon>
        <taxon>Trichloromonas</taxon>
    </lineage>
</organism>
<comment type="caution">
    <text evidence="2">The sequence shown here is derived from an EMBL/GenBank/DDBJ whole genome shotgun (WGS) entry which is preliminary data.</text>
</comment>
<keyword evidence="3" id="KW-1185">Reference proteome</keyword>
<feature type="coiled-coil region" evidence="1">
    <location>
        <begin position="135"/>
        <end position="188"/>
    </location>
</feature>
<dbReference type="RefSeq" id="WP_140396646.1">
    <property type="nucleotide sequence ID" value="NZ_FOJJ01000034.1"/>
</dbReference>
<dbReference type="EMBL" id="VJVV01000004">
    <property type="protein sequence ID" value="TRO82328.1"/>
    <property type="molecule type" value="Genomic_DNA"/>
</dbReference>
<dbReference type="Proteomes" id="UP000317155">
    <property type="component" value="Unassembled WGS sequence"/>
</dbReference>